<dbReference type="RefSeq" id="WP_027099629.1">
    <property type="nucleotide sequence ID" value="NZ_CABHIH010000001.1"/>
</dbReference>
<keyword evidence="4" id="KW-1185">Reference proteome</keyword>
<dbReference type="GeneID" id="42777473"/>
<dbReference type="Proteomes" id="UP000092714">
    <property type="component" value="Unassembled WGS sequence"/>
</dbReference>
<keyword evidence="2" id="KW-1133">Transmembrane helix</keyword>
<gene>
    <name evidence="3" type="ORF">CP373A1_01670</name>
</gene>
<keyword evidence="2" id="KW-0472">Membrane</keyword>
<dbReference type="EMBL" id="MAPZ01000009">
    <property type="protein sequence ID" value="OBY12328.1"/>
    <property type="molecule type" value="Genomic_DNA"/>
</dbReference>
<evidence type="ECO:0000313" key="3">
    <source>
        <dbReference type="EMBL" id="OBY12328.1"/>
    </source>
</evidence>
<feature type="transmembrane region" description="Helical" evidence="2">
    <location>
        <begin position="6"/>
        <end position="27"/>
    </location>
</feature>
<feature type="region of interest" description="Disordered" evidence="1">
    <location>
        <begin position="65"/>
        <end position="88"/>
    </location>
</feature>
<proteinExistence type="predicted"/>
<evidence type="ECO:0000256" key="1">
    <source>
        <dbReference type="SAM" id="MobiDB-lite"/>
    </source>
</evidence>
<accession>A0A174RL83</accession>
<name>A0A174RL83_9CLOT</name>
<reference evidence="3 4" key="1">
    <citation type="submission" date="2016-06" db="EMBL/GenBank/DDBJ databases">
        <authorList>
            <person name="Kjaerup R.B."/>
            <person name="Dalgaard T.S."/>
            <person name="Juul-Madsen H.R."/>
        </authorList>
    </citation>
    <scope>NUCLEOTIDE SEQUENCE [LARGE SCALE GENOMIC DNA]</scope>
    <source>
        <strain evidence="3 4">373-A1</strain>
    </source>
</reference>
<protein>
    <submittedName>
        <fullName evidence="3">Uncharacterized protein</fullName>
    </submittedName>
</protein>
<organism evidence="3 4">
    <name type="scientific">Clostridium paraputrificum</name>
    <dbReference type="NCBI Taxonomy" id="29363"/>
    <lineage>
        <taxon>Bacteria</taxon>
        <taxon>Bacillati</taxon>
        <taxon>Bacillota</taxon>
        <taxon>Clostridia</taxon>
        <taxon>Eubacteriales</taxon>
        <taxon>Clostridiaceae</taxon>
        <taxon>Clostridium</taxon>
    </lineage>
</organism>
<comment type="caution">
    <text evidence="3">The sequence shown here is derived from an EMBL/GenBank/DDBJ whole genome shotgun (WGS) entry which is preliminary data.</text>
</comment>
<evidence type="ECO:0000313" key="4">
    <source>
        <dbReference type="Proteomes" id="UP000092714"/>
    </source>
</evidence>
<dbReference type="AlphaFoldDB" id="A0A174RL83"/>
<evidence type="ECO:0000256" key="2">
    <source>
        <dbReference type="SAM" id="Phobius"/>
    </source>
</evidence>
<keyword evidence="2" id="KW-0812">Transmembrane</keyword>
<sequence>MKKEKIRIVIDGIVVLLLFFCGTLVFINKPTVEAVNKMDEPEYMKFGVPPEEEFLEDEEKQDYYLEDEKSQENKETEDFYKEYEKGTY</sequence>